<accession>A0A240ENL3</accession>
<evidence type="ECO:0000313" key="2">
    <source>
        <dbReference type="EMBL" id="SNX50292.1"/>
    </source>
</evidence>
<sequence>MKYHSLTLFAASLALATSYASAATTPNSTNLDSLIKQNQNSIAHNSQKIAEYKQDSRKIGSTLLIYGQSNDRRVSKDEALIANNKQAVSNISQKVDAATKQVNVNNQAINKTNQALHSDEQKITSNTQHIARTEHKLASNEQQLQANTHEISQTKQALTPCVRIVVALNPQ</sequence>
<feature type="signal peptide" evidence="1">
    <location>
        <begin position="1"/>
        <end position="22"/>
    </location>
</feature>
<evidence type="ECO:0000313" key="3">
    <source>
        <dbReference type="Proteomes" id="UP000219336"/>
    </source>
</evidence>
<dbReference type="RefSeq" id="WP_096995236.1">
    <property type="nucleotide sequence ID" value="NZ_JBHSII010000001.1"/>
</dbReference>
<feature type="chain" id="PRO_5012489695" description="Chromosome partition protein Smc" evidence="1">
    <location>
        <begin position="23"/>
        <end position="171"/>
    </location>
</feature>
<evidence type="ECO:0000256" key="1">
    <source>
        <dbReference type="SAM" id="SignalP"/>
    </source>
</evidence>
<gene>
    <name evidence="2" type="ORF">VTH8203_03947</name>
</gene>
<name>A0A240ENL3_9VIBR</name>
<dbReference type="AlphaFoldDB" id="A0A240ENL3"/>
<proteinExistence type="predicted"/>
<dbReference type="Proteomes" id="UP000219336">
    <property type="component" value="Unassembled WGS sequence"/>
</dbReference>
<protein>
    <recommendedName>
        <fullName evidence="4">Chromosome partition protein Smc</fullName>
    </recommendedName>
</protein>
<keyword evidence="3" id="KW-1185">Reference proteome</keyword>
<dbReference type="EMBL" id="OANU01000116">
    <property type="protein sequence ID" value="SNX50292.1"/>
    <property type="molecule type" value="Genomic_DNA"/>
</dbReference>
<organism evidence="2 3">
    <name type="scientific">Vibrio thalassae</name>
    <dbReference type="NCBI Taxonomy" id="1243014"/>
    <lineage>
        <taxon>Bacteria</taxon>
        <taxon>Pseudomonadati</taxon>
        <taxon>Pseudomonadota</taxon>
        <taxon>Gammaproteobacteria</taxon>
        <taxon>Vibrionales</taxon>
        <taxon>Vibrionaceae</taxon>
        <taxon>Vibrio</taxon>
    </lineage>
</organism>
<evidence type="ECO:0008006" key="4">
    <source>
        <dbReference type="Google" id="ProtNLM"/>
    </source>
</evidence>
<keyword evidence="1" id="KW-0732">Signal</keyword>
<reference evidence="3" key="1">
    <citation type="submission" date="2016-06" db="EMBL/GenBank/DDBJ databases">
        <authorList>
            <person name="Rodrigo-Torres L."/>
            <person name="Arahal R.D."/>
            <person name="Lucena T."/>
        </authorList>
    </citation>
    <scope>NUCLEOTIDE SEQUENCE [LARGE SCALE GENOMIC DNA]</scope>
    <source>
        <strain evidence="3">CECT8203</strain>
    </source>
</reference>